<evidence type="ECO:0000256" key="6">
    <source>
        <dbReference type="ARBA" id="ARBA00023014"/>
    </source>
</evidence>
<evidence type="ECO:0000256" key="2">
    <source>
        <dbReference type="ARBA" id="ARBA00022691"/>
    </source>
</evidence>
<dbReference type="PANTHER" id="PTHR42836:SF1">
    <property type="entry name" value="7-CARBOXY-7-DEAZAGUANINE SYNTHASE"/>
    <property type="match status" value="1"/>
</dbReference>
<feature type="binding site" evidence="8">
    <location>
        <begin position="25"/>
        <end position="27"/>
    </location>
    <ligand>
        <name>substrate</name>
    </ligand>
</feature>
<dbReference type="PIRSF" id="PIRSF000370">
    <property type="entry name" value="QueE"/>
    <property type="match status" value="1"/>
</dbReference>
<feature type="domain" description="Radical SAM core" evidence="9">
    <location>
        <begin position="31"/>
        <end position="210"/>
    </location>
</feature>
<dbReference type="InterPro" id="IPR058240">
    <property type="entry name" value="rSAM_sf"/>
</dbReference>
<comment type="subunit">
    <text evidence="8">Homodimer.</text>
</comment>
<dbReference type="HAMAP" id="MF_00917">
    <property type="entry name" value="QueE"/>
    <property type="match status" value="1"/>
</dbReference>
<feature type="binding site" evidence="8">
    <location>
        <position position="44"/>
    </location>
    <ligand>
        <name>[4Fe-4S] cluster</name>
        <dbReference type="ChEBI" id="CHEBI:49883"/>
        <note>4Fe-4S-S-AdoMet</note>
    </ligand>
</feature>
<keyword evidence="1 8" id="KW-0004">4Fe-4S</keyword>
<dbReference type="Gene3D" id="3.20.20.70">
    <property type="entry name" value="Aldolase class I"/>
    <property type="match status" value="1"/>
</dbReference>
<keyword evidence="11" id="KW-1185">Reference proteome</keyword>
<dbReference type="EC" id="4.3.99.3" evidence="8"/>
<dbReference type="Pfam" id="PF04055">
    <property type="entry name" value="Radical_SAM"/>
    <property type="match status" value="1"/>
</dbReference>
<feature type="binding site" evidence="8">
    <location>
        <position position="51"/>
    </location>
    <ligand>
        <name>[4Fe-4S] cluster</name>
        <dbReference type="ChEBI" id="CHEBI:49883"/>
        <note>4Fe-4S-S-AdoMet</note>
    </ligand>
</feature>
<comment type="cofactor">
    <cofactor evidence="8">
        <name>Mg(2+)</name>
        <dbReference type="ChEBI" id="CHEBI:18420"/>
    </cofactor>
</comment>
<keyword evidence="4 8" id="KW-0460">Magnesium</keyword>
<keyword evidence="5 8" id="KW-0408">Iron</keyword>
<comment type="function">
    <text evidence="8">Catalyzes the complex heterocyclic radical-mediated conversion of 6-carboxy-5,6,7,8-tetrahydropterin (CPH4) to 7-carboxy-7-deazaguanine (CDG), a step common to the biosynthetic pathways of all 7-deazapurine-containing compounds.</text>
</comment>
<sequence length="210" mass="23956">MLSKETQLAVDKGEMLPLMEEFYTIQGEGFHTGTAAYFVRIGGCDVGCHWCDVKESWNAELHPPTATDIIVENAKKYADTVVVTGGEPLTWDMTLLTQKLNRNNLKVHIETSGVYAVSGIWDWFCLSPKKNKVPVADAYAIANELKVIIYNKHDFIFAEEQSAKVNDKAILFLQPEWSKREEMTPMIVDYVMKNPKWRISLQTHKYLNIP</sequence>
<comment type="cofactor">
    <cofactor evidence="8">
        <name>S-adenosyl-L-methionine</name>
        <dbReference type="ChEBI" id="CHEBI:59789"/>
    </cofactor>
    <text evidence="8">Binds 1 S-adenosyl-L-methionine per subunit.</text>
</comment>
<feature type="binding site" evidence="8">
    <location>
        <begin position="50"/>
        <end position="52"/>
    </location>
    <ligand>
        <name>S-adenosyl-L-methionine</name>
        <dbReference type="ChEBI" id="CHEBI:59789"/>
    </ligand>
</feature>
<dbReference type="Proteomes" id="UP001460072">
    <property type="component" value="Unassembled WGS sequence"/>
</dbReference>
<feature type="binding site" evidence="8">
    <location>
        <position position="86"/>
    </location>
    <ligand>
        <name>S-adenosyl-L-methionine</name>
        <dbReference type="ChEBI" id="CHEBI:59789"/>
    </ligand>
</feature>
<feature type="binding site" evidence="8">
    <location>
        <begin position="127"/>
        <end position="129"/>
    </location>
    <ligand>
        <name>S-adenosyl-L-methionine</name>
        <dbReference type="ChEBI" id="CHEBI:59789"/>
    </ligand>
</feature>
<evidence type="ECO:0000259" key="9">
    <source>
        <dbReference type="PROSITE" id="PS51918"/>
    </source>
</evidence>
<evidence type="ECO:0000256" key="4">
    <source>
        <dbReference type="ARBA" id="ARBA00022842"/>
    </source>
</evidence>
<dbReference type="InterPro" id="IPR024924">
    <property type="entry name" value="7-CO-7-deazaguanine_synth-like"/>
</dbReference>
<proteinExistence type="inferred from homology"/>
<dbReference type="RefSeq" id="WP_342696093.1">
    <property type="nucleotide sequence ID" value="NZ_JBCGDO010000011.1"/>
</dbReference>
<keyword evidence="3 8" id="KW-0479">Metal-binding</keyword>
<dbReference type="InterPro" id="IPR007197">
    <property type="entry name" value="rSAM"/>
</dbReference>
<dbReference type="InterPro" id="IPR013785">
    <property type="entry name" value="Aldolase_TIM"/>
</dbReference>
<gene>
    <name evidence="8" type="primary">queE</name>
    <name evidence="10" type="ORF">WFZ85_09690</name>
</gene>
<dbReference type="EMBL" id="JBCGDO010000011">
    <property type="protein sequence ID" value="MEM0542891.1"/>
    <property type="molecule type" value="Genomic_DNA"/>
</dbReference>
<dbReference type="SUPFAM" id="SSF102114">
    <property type="entry name" value="Radical SAM enzymes"/>
    <property type="match status" value="1"/>
</dbReference>
<feature type="binding site" evidence="8">
    <location>
        <position position="210"/>
    </location>
    <ligand>
        <name>substrate</name>
    </ligand>
</feature>
<keyword evidence="8" id="KW-0671">Queuosine biosynthesis</keyword>
<protein>
    <recommendedName>
        <fullName evidence="8">7-carboxy-7-deazaguanine synthase</fullName>
        <shortName evidence="8">CDG synthase</shortName>
        <ecNumber evidence="8">4.3.99.3</ecNumber>
    </recommendedName>
    <alternativeName>
        <fullName evidence="8">Queuosine biosynthesis protein QueE</fullName>
    </alternativeName>
</protein>
<name>A0ABU9N643_9FLAO</name>
<evidence type="ECO:0000256" key="3">
    <source>
        <dbReference type="ARBA" id="ARBA00022723"/>
    </source>
</evidence>
<feature type="binding site" evidence="8">
    <location>
        <position position="48"/>
    </location>
    <ligand>
        <name>[4Fe-4S] cluster</name>
        <dbReference type="ChEBI" id="CHEBI:49883"/>
        <note>4Fe-4S-S-AdoMet</note>
    </ligand>
</feature>
<evidence type="ECO:0000256" key="8">
    <source>
        <dbReference type="HAMAP-Rule" id="MF_00917"/>
    </source>
</evidence>
<comment type="caution">
    <text evidence="10">The sequence shown here is derived from an EMBL/GenBank/DDBJ whole genome shotgun (WGS) entry which is preliminary data.</text>
</comment>
<reference evidence="10 11" key="1">
    <citation type="submission" date="2024-03" db="EMBL/GenBank/DDBJ databases">
        <title>Two novel species of the genus Flavobacterium exhibiting potentially degradation of complex polysaccharides.</title>
        <authorList>
            <person name="Lian X."/>
        </authorList>
    </citation>
    <scope>NUCLEOTIDE SEQUENCE [LARGE SCALE GENOMIC DNA]</scope>
    <source>
        <strain evidence="11">j3</strain>
    </source>
</reference>
<comment type="similarity">
    <text evidence="8">Belongs to the radical SAM superfamily. 7-carboxy-7-deazaguanine synthase family.</text>
</comment>
<comment type="caution">
    <text evidence="8">Lacks conserved residue(s) required for the propagation of feature annotation.</text>
</comment>
<feature type="binding site" evidence="8">
    <location>
        <position position="84"/>
    </location>
    <ligand>
        <name>substrate</name>
    </ligand>
</feature>
<organism evidence="10 11">
    <name type="scientific">Flavobacterium aureirubrum</name>
    <dbReference type="NCBI Taxonomy" id="3133147"/>
    <lineage>
        <taxon>Bacteria</taxon>
        <taxon>Pseudomonadati</taxon>
        <taxon>Bacteroidota</taxon>
        <taxon>Flavobacteriia</taxon>
        <taxon>Flavobacteriales</taxon>
        <taxon>Flavobacteriaceae</taxon>
        <taxon>Flavobacterium</taxon>
    </lineage>
</organism>
<evidence type="ECO:0000313" key="10">
    <source>
        <dbReference type="EMBL" id="MEM0542891.1"/>
    </source>
</evidence>
<dbReference type="PANTHER" id="PTHR42836">
    <property type="entry name" value="7-CARBOXY-7-DEAZAGUANINE SYNTHASE"/>
    <property type="match status" value="1"/>
</dbReference>
<evidence type="ECO:0000256" key="7">
    <source>
        <dbReference type="ARBA" id="ARBA00023239"/>
    </source>
</evidence>
<evidence type="ECO:0000256" key="1">
    <source>
        <dbReference type="ARBA" id="ARBA00022485"/>
    </source>
</evidence>
<evidence type="ECO:0000313" key="11">
    <source>
        <dbReference type="Proteomes" id="UP001460072"/>
    </source>
</evidence>
<comment type="catalytic activity">
    <reaction evidence="8">
        <text>6-carboxy-5,6,7,8-tetrahydropterin + H(+) = 7-carboxy-7-carbaguanine + NH4(+)</text>
        <dbReference type="Rhea" id="RHEA:27974"/>
        <dbReference type="ChEBI" id="CHEBI:15378"/>
        <dbReference type="ChEBI" id="CHEBI:28938"/>
        <dbReference type="ChEBI" id="CHEBI:61032"/>
        <dbReference type="ChEBI" id="CHEBI:61036"/>
        <dbReference type="EC" id="4.3.99.3"/>
    </reaction>
</comment>
<keyword evidence="6 8" id="KW-0411">Iron-sulfur</keyword>
<accession>A0ABU9N643</accession>
<dbReference type="PROSITE" id="PS51918">
    <property type="entry name" value="RADICAL_SAM"/>
    <property type="match status" value="1"/>
</dbReference>
<keyword evidence="2 8" id="KW-0949">S-adenosyl-L-methionine</keyword>
<keyword evidence="7 8" id="KW-0456">Lyase</keyword>
<dbReference type="SFLD" id="SFLDS00029">
    <property type="entry name" value="Radical_SAM"/>
    <property type="match status" value="1"/>
</dbReference>
<comment type="cofactor">
    <cofactor evidence="8">
        <name>[4Fe-4S] cluster</name>
        <dbReference type="ChEBI" id="CHEBI:49883"/>
    </cofactor>
    <text evidence="8">Binds 1 [4Fe-4S] cluster. The cluster is coordinated with 3 cysteines and an exchangeable S-adenosyl-L-methionine.</text>
</comment>
<feature type="binding site" evidence="8">
    <location>
        <position position="40"/>
    </location>
    <ligand>
        <name>substrate</name>
    </ligand>
</feature>
<evidence type="ECO:0000256" key="5">
    <source>
        <dbReference type="ARBA" id="ARBA00023004"/>
    </source>
</evidence>
<comment type="pathway">
    <text evidence="8">Purine metabolism; 7-cyano-7-deazaguanine biosynthesis.</text>
</comment>